<dbReference type="EMBL" id="AMZH03007286">
    <property type="protein sequence ID" value="RRT61697.1"/>
    <property type="molecule type" value="Genomic_DNA"/>
</dbReference>
<comment type="caution">
    <text evidence="2">The sequence shown here is derived from an EMBL/GenBank/DDBJ whole genome shotgun (WGS) entry which is preliminary data.</text>
</comment>
<protein>
    <submittedName>
        <fullName evidence="2">Uncharacterized protein</fullName>
    </submittedName>
</protein>
<organism evidence="2 3">
    <name type="scientific">Ensete ventricosum</name>
    <name type="common">Abyssinian banana</name>
    <name type="synonym">Musa ensete</name>
    <dbReference type="NCBI Taxonomy" id="4639"/>
    <lineage>
        <taxon>Eukaryota</taxon>
        <taxon>Viridiplantae</taxon>
        <taxon>Streptophyta</taxon>
        <taxon>Embryophyta</taxon>
        <taxon>Tracheophyta</taxon>
        <taxon>Spermatophyta</taxon>
        <taxon>Magnoliopsida</taxon>
        <taxon>Liliopsida</taxon>
        <taxon>Zingiberales</taxon>
        <taxon>Musaceae</taxon>
        <taxon>Ensete</taxon>
    </lineage>
</organism>
<reference evidence="2 3" key="1">
    <citation type="journal article" date="2014" name="Agronomy (Basel)">
        <title>A Draft Genome Sequence for Ensete ventricosum, the Drought-Tolerant Tree Against Hunger.</title>
        <authorList>
            <person name="Harrison J."/>
            <person name="Moore K.A."/>
            <person name="Paszkiewicz K."/>
            <person name="Jones T."/>
            <person name="Grant M."/>
            <person name="Ambacheew D."/>
            <person name="Muzemil S."/>
            <person name="Studholme D.J."/>
        </authorList>
    </citation>
    <scope>NUCLEOTIDE SEQUENCE [LARGE SCALE GENOMIC DNA]</scope>
</reference>
<evidence type="ECO:0000256" key="1">
    <source>
        <dbReference type="SAM" id="MobiDB-lite"/>
    </source>
</evidence>
<accession>A0A426ZCG9</accession>
<gene>
    <name evidence="2" type="ORF">B296_00039425</name>
</gene>
<name>A0A426ZCG9_ENSVE</name>
<feature type="region of interest" description="Disordered" evidence="1">
    <location>
        <begin position="34"/>
        <end position="54"/>
    </location>
</feature>
<evidence type="ECO:0000313" key="3">
    <source>
        <dbReference type="Proteomes" id="UP000287651"/>
    </source>
</evidence>
<dbReference type="Proteomes" id="UP000287651">
    <property type="component" value="Unassembled WGS sequence"/>
</dbReference>
<sequence length="140" mass="16221">MRTEPCRADSPSTTQNPTTFWPRRRTRCCRNIRCSTTPGKKPQSPNMPLEPEDSLFSLSSGKETRINCHFHRDYDHDIEEYYDLKNHIEDLIHQGHLDRYVRRLCEPSLHPKGLVEKQIDVIIGEPASRGDNSSARKAYA</sequence>
<dbReference type="AlphaFoldDB" id="A0A426ZCG9"/>
<evidence type="ECO:0000313" key="2">
    <source>
        <dbReference type="EMBL" id="RRT61697.1"/>
    </source>
</evidence>
<proteinExistence type="predicted"/>